<reference evidence="2 3" key="1">
    <citation type="journal article" date="2019" name="Commun. Biol.">
        <title>The bagworm genome reveals a unique fibroin gene that provides high tensile strength.</title>
        <authorList>
            <person name="Kono N."/>
            <person name="Nakamura H."/>
            <person name="Ohtoshi R."/>
            <person name="Tomita M."/>
            <person name="Numata K."/>
            <person name="Arakawa K."/>
        </authorList>
    </citation>
    <scope>NUCLEOTIDE SEQUENCE [LARGE SCALE GENOMIC DNA]</scope>
</reference>
<dbReference type="Pfam" id="PF00536">
    <property type="entry name" value="SAM_1"/>
    <property type="match status" value="1"/>
</dbReference>
<dbReference type="EMBL" id="BGZK01003146">
    <property type="protein sequence ID" value="GBP98455.1"/>
    <property type="molecule type" value="Genomic_DNA"/>
</dbReference>
<proteinExistence type="predicted"/>
<gene>
    <name evidence="2" type="ORF">EVAR_70452_1</name>
</gene>
<dbReference type="GO" id="GO:0005925">
    <property type="term" value="C:focal adhesion"/>
    <property type="evidence" value="ECO:0007669"/>
    <property type="project" value="TreeGrafter"/>
</dbReference>
<dbReference type="GO" id="GO:0007409">
    <property type="term" value="P:axonogenesis"/>
    <property type="evidence" value="ECO:0007669"/>
    <property type="project" value="TreeGrafter"/>
</dbReference>
<dbReference type="GO" id="GO:0030424">
    <property type="term" value="C:axon"/>
    <property type="evidence" value="ECO:0007669"/>
    <property type="project" value="TreeGrafter"/>
</dbReference>
<sequence length="207" mass="23163">MAFEYLGYSLSTQEQQSSLSGSIEEWLQLLRLEEYIQPLLDQNYKTVRDVTQVTWEDLEDIGIVRQPRGKSLESLEDIHDNSTRSHLTFSHYTTTDYGHFTHPAQLQQHQQALQQQQLQQAALMAGGGANVAAAPGQRMLSNPATMNWRRSYDDGDITPTNDAAARELMYEEGGGTLPVNSVVYYKACFEHNAASGTSSLYECSSCC</sequence>
<keyword evidence="3" id="KW-1185">Reference proteome</keyword>
<name>A0A4C2AHZ0_EUMVA</name>
<dbReference type="InterPro" id="IPR001660">
    <property type="entry name" value="SAM"/>
</dbReference>
<comment type="caution">
    <text evidence="2">The sequence shown here is derived from an EMBL/GenBank/DDBJ whole genome shotgun (WGS) entry which is preliminary data.</text>
</comment>
<dbReference type="Proteomes" id="UP000299102">
    <property type="component" value="Unassembled WGS sequence"/>
</dbReference>
<evidence type="ECO:0000313" key="2">
    <source>
        <dbReference type="EMBL" id="GBP98455.1"/>
    </source>
</evidence>
<dbReference type="GO" id="GO:0019903">
    <property type="term" value="F:protein phosphatase binding"/>
    <property type="evidence" value="ECO:0007669"/>
    <property type="project" value="TreeGrafter"/>
</dbReference>
<dbReference type="SUPFAM" id="SSF47769">
    <property type="entry name" value="SAM/Pointed domain"/>
    <property type="match status" value="1"/>
</dbReference>
<dbReference type="GO" id="GO:0035591">
    <property type="term" value="F:signaling adaptor activity"/>
    <property type="evidence" value="ECO:0007669"/>
    <property type="project" value="TreeGrafter"/>
</dbReference>
<dbReference type="PANTHER" id="PTHR24155:SF11">
    <property type="entry name" value="CASKIN, ISOFORM B"/>
    <property type="match status" value="1"/>
</dbReference>
<feature type="domain" description="SAM" evidence="1">
    <location>
        <begin position="22"/>
        <end position="63"/>
    </location>
</feature>
<dbReference type="InterPro" id="IPR013761">
    <property type="entry name" value="SAM/pointed_sf"/>
</dbReference>
<dbReference type="Gene3D" id="1.10.150.50">
    <property type="entry name" value="Transcription Factor, Ets-1"/>
    <property type="match status" value="1"/>
</dbReference>
<protein>
    <recommendedName>
        <fullName evidence="1">SAM domain-containing protein</fullName>
    </recommendedName>
</protein>
<evidence type="ECO:0000313" key="3">
    <source>
        <dbReference type="Proteomes" id="UP000299102"/>
    </source>
</evidence>
<organism evidence="2 3">
    <name type="scientific">Eumeta variegata</name>
    <name type="common">Bagworm moth</name>
    <name type="synonym">Eumeta japonica</name>
    <dbReference type="NCBI Taxonomy" id="151549"/>
    <lineage>
        <taxon>Eukaryota</taxon>
        <taxon>Metazoa</taxon>
        <taxon>Ecdysozoa</taxon>
        <taxon>Arthropoda</taxon>
        <taxon>Hexapoda</taxon>
        <taxon>Insecta</taxon>
        <taxon>Pterygota</taxon>
        <taxon>Neoptera</taxon>
        <taxon>Endopterygota</taxon>
        <taxon>Lepidoptera</taxon>
        <taxon>Glossata</taxon>
        <taxon>Ditrysia</taxon>
        <taxon>Tineoidea</taxon>
        <taxon>Psychidae</taxon>
        <taxon>Oiketicinae</taxon>
        <taxon>Eumeta</taxon>
    </lineage>
</organism>
<accession>A0A4C2AHZ0</accession>
<dbReference type="OrthoDB" id="6156898at2759"/>
<dbReference type="PROSITE" id="PS50105">
    <property type="entry name" value="SAM_DOMAIN"/>
    <property type="match status" value="1"/>
</dbReference>
<dbReference type="AlphaFoldDB" id="A0A4C2AHZ0"/>
<dbReference type="STRING" id="151549.A0A4C2AHZ0"/>
<evidence type="ECO:0000259" key="1">
    <source>
        <dbReference type="PROSITE" id="PS50105"/>
    </source>
</evidence>
<dbReference type="PANTHER" id="PTHR24155">
    <property type="entry name" value="OSTEOCLAST-STIMULATING FACTOR 1"/>
    <property type="match status" value="1"/>
</dbReference>
<dbReference type="GO" id="GO:0007185">
    <property type="term" value="P:cell surface receptor protein tyrosine phosphatase signaling pathway"/>
    <property type="evidence" value="ECO:0007669"/>
    <property type="project" value="TreeGrafter"/>
</dbReference>